<dbReference type="InterPro" id="IPR036188">
    <property type="entry name" value="FAD/NAD-bd_sf"/>
</dbReference>
<evidence type="ECO:0000256" key="5">
    <source>
        <dbReference type="ARBA" id="ARBA00022643"/>
    </source>
</evidence>
<evidence type="ECO:0000313" key="13">
    <source>
        <dbReference type="Proteomes" id="UP001652442"/>
    </source>
</evidence>
<reference evidence="12 13" key="1">
    <citation type="journal article" date="2021" name="ISME Commun">
        <title>Automated analysis of genomic sequences facilitates high-throughput and comprehensive description of bacteria.</title>
        <authorList>
            <person name="Hitch T.C.A."/>
        </authorList>
    </citation>
    <scope>NUCLEOTIDE SEQUENCE [LARGE SCALE GENOMIC DNA]</scope>
    <source>
        <strain evidence="12 13">Sanger_109</strain>
    </source>
</reference>
<dbReference type="SUPFAM" id="SSF51905">
    <property type="entry name" value="FAD/NAD(P)-binding domain"/>
    <property type="match status" value="1"/>
</dbReference>
<dbReference type="PANTHER" id="PTHR42917">
    <property type="entry name" value="2,4-DIENOYL-COA REDUCTASE"/>
    <property type="match status" value="1"/>
</dbReference>
<keyword evidence="13" id="KW-1185">Reference proteome</keyword>
<dbReference type="Gene3D" id="3.20.20.70">
    <property type="entry name" value="Aldolase class I"/>
    <property type="match status" value="1"/>
</dbReference>
<comment type="cofactor">
    <cofactor evidence="1">
        <name>FMN</name>
        <dbReference type="ChEBI" id="CHEBI:58210"/>
    </cofactor>
</comment>
<keyword evidence="5" id="KW-0288">FMN</keyword>
<feature type="domain" description="FAD/NAD(P)-binding" evidence="11">
    <location>
        <begin position="402"/>
        <end position="621"/>
    </location>
</feature>
<evidence type="ECO:0000256" key="4">
    <source>
        <dbReference type="ARBA" id="ARBA00022630"/>
    </source>
</evidence>
<comment type="caution">
    <text evidence="12">The sequence shown here is derived from an EMBL/GenBank/DDBJ whole genome shotgun (WGS) entry which is preliminary data.</text>
</comment>
<keyword evidence="8" id="KW-0408">Iron</keyword>
<dbReference type="RefSeq" id="WP_158425153.1">
    <property type="nucleotide sequence ID" value="NZ_JAOQJQ010000003.1"/>
</dbReference>
<evidence type="ECO:0000259" key="11">
    <source>
        <dbReference type="Pfam" id="PF07992"/>
    </source>
</evidence>
<gene>
    <name evidence="12" type="ORF">OCV88_08890</name>
</gene>
<keyword evidence="9" id="KW-0411">Iron-sulfur</keyword>
<evidence type="ECO:0000256" key="8">
    <source>
        <dbReference type="ARBA" id="ARBA00023004"/>
    </source>
</evidence>
<dbReference type="InterPro" id="IPR023753">
    <property type="entry name" value="FAD/NAD-binding_dom"/>
</dbReference>
<dbReference type="SUPFAM" id="SSF51395">
    <property type="entry name" value="FMN-linked oxidoreductases"/>
    <property type="match status" value="1"/>
</dbReference>
<keyword evidence="6" id="KW-0479">Metal-binding</keyword>
<evidence type="ECO:0000256" key="9">
    <source>
        <dbReference type="ARBA" id="ARBA00023014"/>
    </source>
</evidence>
<dbReference type="InterPro" id="IPR013785">
    <property type="entry name" value="Aldolase_TIM"/>
</dbReference>
<comment type="cofactor">
    <cofactor evidence="2">
        <name>[4Fe-4S] cluster</name>
        <dbReference type="ChEBI" id="CHEBI:49883"/>
    </cofactor>
</comment>
<dbReference type="Gene3D" id="3.50.50.60">
    <property type="entry name" value="FAD/NAD(P)-binding domain"/>
    <property type="match status" value="1"/>
</dbReference>
<evidence type="ECO:0000256" key="3">
    <source>
        <dbReference type="ARBA" id="ARBA00011048"/>
    </source>
</evidence>
<evidence type="ECO:0000256" key="7">
    <source>
        <dbReference type="ARBA" id="ARBA00023002"/>
    </source>
</evidence>
<evidence type="ECO:0000259" key="10">
    <source>
        <dbReference type="Pfam" id="PF00724"/>
    </source>
</evidence>
<sequence length="666" mass="72747">MKFEKLLSPLKVGNKTYRNRIVSAPMAFGLIVQNPDAREFTYRKLEGPAKGGNACVIVGETDVNFVDAVRIPGFRPFDFAKPEEDMETFQAVAEYATRIKSHGAVALAELVHAGKEKVPFGPDEDCIGPVESVNIAGIKARPMTKDDMDRIAGDFAKAAVYMQKAGFDGVLIHGGHGFIFTQFLSPLMNTRTDEYGGSLENRARFPKQIIRAIRDAVGPEFLIELRIDGTDHQPGGITPEETGEFIQMVEDDITSVHVTCGIYEESVKSGTESSMFHPHGLNAEAAAIVKSYTKLPVGVVGGINSPEFCEEIIEKGMVDFVILGRQMLADPEFTKKCMEGSEAQIRRCLRCYKCFPGSPEEGYDDLPFSSEELALYVGHCTINPLAHLPFDPESLPVPEKAKKVLIIGGGAAGMQAAITSFDRGHDVTLVEKGSKLGGLLYFTDIDIDKPDLRNFKDLLIREVERRDIHVLLNTEATPEFVKEFGADSVMIATGSVPAVPPIKGIEHAHQAMEVYDKTVECGKRVIMIGGGLVGCETGLYLQKTGHEVTVIEMLDRVANESFGMYREALVWEMEKNHMTMLPKTKCLEIEADGVTIENADGVQKLPADTIVFALGMKSVDYQALKEAAGDAFVQVIGDAVAPGKVDRATRTAYLAAVEQKEEGPAF</sequence>
<protein>
    <submittedName>
        <fullName evidence="12">FAD-dependent oxidoreductase</fullName>
    </submittedName>
</protein>
<dbReference type="Gene3D" id="3.40.50.720">
    <property type="entry name" value="NAD(P)-binding Rossmann-like Domain"/>
    <property type="match status" value="1"/>
</dbReference>
<accession>A0ABT2TJR2</accession>
<dbReference type="EMBL" id="JAOQJQ010000003">
    <property type="protein sequence ID" value="MCU6762448.1"/>
    <property type="molecule type" value="Genomic_DNA"/>
</dbReference>
<dbReference type="InterPro" id="IPR001155">
    <property type="entry name" value="OxRdtase_FMN_N"/>
</dbReference>
<dbReference type="PANTHER" id="PTHR42917:SF2">
    <property type="entry name" value="2,4-DIENOYL-COA REDUCTASE [(2E)-ENOYL-COA-PRODUCING]"/>
    <property type="match status" value="1"/>
</dbReference>
<comment type="similarity">
    <text evidence="3">In the N-terminal section; belongs to the NADH:flavin oxidoreductase/NADH oxidase family.</text>
</comment>
<evidence type="ECO:0000313" key="12">
    <source>
        <dbReference type="EMBL" id="MCU6762448.1"/>
    </source>
</evidence>
<dbReference type="Proteomes" id="UP001652442">
    <property type="component" value="Unassembled WGS sequence"/>
</dbReference>
<name>A0ABT2TJR2_9FIRM</name>
<feature type="domain" description="NADH:flavin oxidoreductase/NADH oxidase N-terminal" evidence="10">
    <location>
        <begin position="5"/>
        <end position="342"/>
    </location>
</feature>
<organism evidence="12 13">
    <name type="scientific">Brotonthovivens ammoniilytica</name>
    <dbReference type="NCBI Taxonomy" id="2981725"/>
    <lineage>
        <taxon>Bacteria</taxon>
        <taxon>Bacillati</taxon>
        <taxon>Bacillota</taxon>
        <taxon>Clostridia</taxon>
        <taxon>Lachnospirales</taxon>
        <taxon>Lachnospiraceae</taxon>
        <taxon>Brotonthovivens</taxon>
    </lineage>
</organism>
<evidence type="ECO:0000256" key="2">
    <source>
        <dbReference type="ARBA" id="ARBA00001966"/>
    </source>
</evidence>
<dbReference type="PRINTS" id="PR00368">
    <property type="entry name" value="FADPNR"/>
</dbReference>
<dbReference type="CDD" id="cd02803">
    <property type="entry name" value="OYE_like_FMN_family"/>
    <property type="match status" value="1"/>
</dbReference>
<dbReference type="Pfam" id="PF00724">
    <property type="entry name" value="Oxidored_FMN"/>
    <property type="match status" value="1"/>
</dbReference>
<proteinExistence type="inferred from homology"/>
<evidence type="ECO:0000256" key="6">
    <source>
        <dbReference type="ARBA" id="ARBA00022723"/>
    </source>
</evidence>
<keyword evidence="7" id="KW-0560">Oxidoreductase</keyword>
<keyword evidence="4" id="KW-0285">Flavoprotein</keyword>
<evidence type="ECO:0000256" key="1">
    <source>
        <dbReference type="ARBA" id="ARBA00001917"/>
    </source>
</evidence>
<dbReference type="Pfam" id="PF07992">
    <property type="entry name" value="Pyr_redox_2"/>
    <property type="match status" value="1"/>
</dbReference>
<dbReference type="InterPro" id="IPR051793">
    <property type="entry name" value="NADH:flavin_oxidoreductase"/>
</dbReference>